<organism evidence="2 3">
    <name type="scientific">Acinetobacter bereziniae</name>
    <name type="common">Acinetobacter genomosp. 10</name>
    <dbReference type="NCBI Taxonomy" id="106648"/>
    <lineage>
        <taxon>Bacteria</taxon>
        <taxon>Pseudomonadati</taxon>
        <taxon>Pseudomonadota</taxon>
        <taxon>Gammaproteobacteria</taxon>
        <taxon>Moraxellales</taxon>
        <taxon>Moraxellaceae</taxon>
        <taxon>Acinetobacter</taxon>
    </lineage>
</organism>
<dbReference type="EMBL" id="CP092085">
    <property type="protein sequence ID" value="UUN97101.1"/>
    <property type="molecule type" value="Genomic_DNA"/>
</dbReference>
<accession>A0A0A8TTR7</accession>
<dbReference type="AlphaFoldDB" id="A0A0A8TTR7"/>
<dbReference type="Pfam" id="PF01755">
    <property type="entry name" value="Glyco_transf_25"/>
    <property type="match status" value="1"/>
</dbReference>
<evidence type="ECO:0000313" key="3">
    <source>
        <dbReference type="Proteomes" id="UP000644140"/>
    </source>
</evidence>
<dbReference type="RefSeq" id="WP_042089514.1">
    <property type="nucleotide sequence ID" value="NZ_BKNL01000043.1"/>
</dbReference>
<gene>
    <name evidence="2" type="ORF">I9054_017345</name>
</gene>
<protein>
    <submittedName>
        <fullName evidence="2">Glycosyltransferase family 25 protein</fullName>
    </submittedName>
</protein>
<evidence type="ECO:0000259" key="1">
    <source>
        <dbReference type="Pfam" id="PF01755"/>
    </source>
</evidence>
<reference evidence="2" key="1">
    <citation type="submission" date="2022-02" db="EMBL/GenBank/DDBJ databases">
        <title>Characterization of Tn125 harboring carbapenem-resistant Acinetobacter bereziniae clinical isolates.</title>
        <authorList>
            <person name="Wong N.-K."/>
            <person name="Pan Q."/>
        </authorList>
    </citation>
    <scope>NUCLEOTIDE SEQUENCE</scope>
    <source>
        <strain evidence="2">GD03393</strain>
    </source>
</reference>
<feature type="domain" description="Glycosyl transferase family 25" evidence="1">
    <location>
        <begin position="2"/>
        <end position="175"/>
    </location>
</feature>
<dbReference type="CDD" id="cd06532">
    <property type="entry name" value="Glyco_transf_25"/>
    <property type="match status" value="1"/>
</dbReference>
<dbReference type="KEGG" id="aber:BSR55_03840"/>
<dbReference type="InterPro" id="IPR002654">
    <property type="entry name" value="Glyco_trans_25"/>
</dbReference>
<dbReference type="Proteomes" id="UP000644140">
    <property type="component" value="Chromosome"/>
</dbReference>
<evidence type="ECO:0000313" key="2">
    <source>
        <dbReference type="EMBL" id="UUN97101.1"/>
    </source>
</evidence>
<proteinExistence type="predicted"/>
<sequence>MNFVISLDCALERRAHIDSEFKKHSVSFSFFDAITPSTIVESAKSLGVKITNAGVLTQGEIACLLSHVSLWEKIVEENIEYMAIFEDDIHFGENVQSFIHDFLWIPKNVHLIKLEAFDRKVDLSFFPKARVNDRALYQLKAKHLGGAGYILSNQAAKYFLASIRNMDELVPVDHILFGCNVKYVKYKTYQMVPAICVQDFYLHKKYDNFPSHLEDDRAIRHEADRIEQCRQKAAMTIGSKIRREVFRLLYQVCKLSAYRSVKFK</sequence>
<name>A0A0A8TTR7_ACIBZ</name>